<dbReference type="AlphaFoldDB" id="A0A6M3LJ31"/>
<accession>A0A6M3LJ31</accession>
<sequence>MTDEELLARRLFKEQIRKELLDEIKGYKIGYVLDGAIYTYRGGKLEGYILAIPEEKYNELFGGKNGHRDKPL</sequence>
<reference evidence="1" key="1">
    <citation type="submission" date="2020-03" db="EMBL/GenBank/DDBJ databases">
        <title>The deep terrestrial virosphere.</title>
        <authorList>
            <person name="Holmfeldt K."/>
            <person name="Nilsson E."/>
            <person name="Simone D."/>
            <person name="Lopez-Fernandez M."/>
            <person name="Wu X."/>
            <person name="de Brujin I."/>
            <person name="Lundin D."/>
            <person name="Andersson A."/>
            <person name="Bertilsson S."/>
            <person name="Dopson M."/>
        </authorList>
    </citation>
    <scope>NUCLEOTIDE SEQUENCE</scope>
    <source>
        <strain evidence="1">MM415B04426</strain>
    </source>
</reference>
<name>A0A6M3LJ31_9ZZZZ</name>
<gene>
    <name evidence="1" type="ORF">MM415B04426_0005</name>
</gene>
<evidence type="ECO:0000313" key="1">
    <source>
        <dbReference type="EMBL" id="QJA92895.1"/>
    </source>
</evidence>
<proteinExistence type="predicted"/>
<dbReference type="EMBL" id="MT143105">
    <property type="protein sequence ID" value="QJA92895.1"/>
    <property type="molecule type" value="Genomic_DNA"/>
</dbReference>
<protein>
    <submittedName>
        <fullName evidence="1">Uncharacterized protein</fullName>
    </submittedName>
</protein>
<organism evidence="1">
    <name type="scientific">viral metagenome</name>
    <dbReference type="NCBI Taxonomy" id="1070528"/>
    <lineage>
        <taxon>unclassified sequences</taxon>
        <taxon>metagenomes</taxon>
        <taxon>organismal metagenomes</taxon>
    </lineage>
</organism>